<feature type="compositionally biased region" description="Acidic residues" evidence="3">
    <location>
        <begin position="309"/>
        <end position="329"/>
    </location>
</feature>
<gene>
    <name evidence="4" type="ORF">A9K55_007629</name>
</gene>
<dbReference type="Pfam" id="PF08243">
    <property type="entry name" value="SPT2"/>
    <property type="match status" value="1"/>
</dbReference>
<dbReference type="AlphaFoldDB" id="A0A2H4SJH3"/>
<reference evidence="4 5" key="1">
    <citation type="journal article" date="2017" name="BMC Genomics">
        <title>Chromosome level assembly and secondary metabolite potential of the parasitic fungus Cordyceps militaris.</title>
        <authorList>
            <person name="Kramer G.J."/>
            <person name="Nodwell J.R."/>
        </authorList>
    </citation>
    <scope>NUCLEOTIDE SEQUENCE [LARGE SCALE GENOMIC DNA]</scope>
    <source>
        <strain evidence="4 5">ATCC 34164</strain>
    </source>
</reference>
<dbReference type="EMBL" id="CP023324">
    <property type="protein sequence ID" value="ATY63252.1"/>
    <property type="molecule type" value="Genomic_DNA"/>
</dbReference>
<keyword evidence="2" id="KW-0175">Coiled coil</keyword>
<feature type="region of interest" description="Disordered" evidence="3">
    <location>
        <begin position="377"/>
        <end position="396"/>
    </location>
</feature>
<dbReference type="PANTHER" id="PTHR22691">
    <property type="entry name" value="YEAST SPT2-RELATED"/>
    <property type="match status" value="1"/>
</dbReference>
<dbReference type="Proteomes" id="UP000323067">
    <property type="component" value="Chromosome vii"/>
</dbReference>
<accession>A0A2H4SJH3</accession>
<protein>
    <submittedName>
        <fullName evidence="4">Chromatin SPT2</fullName>
    </submittedName>
</protein>
<evidence type="ECO:0000313" key="4">
    <source>
        <dbReference type="EMBL" id="ATY63252.1"/>
    </source>
</evidence>
<evidence type="ECO:0000256" key="1">
    <source>
        <dbReference type="ARBA" id="ARBA00006461"/>
    </source>
</evidence>
<name>A0A2H4SJH3_CORMI</name>
<dbReference type="GO" id="GO:0005730">
    <property type="term" value="C:nucleolus"/>
    <property type="evidence" value="ECO:0007669"/>
    <property type="project" value="TreeGrafter"/>
</dbReference>
<evidence type="ECO:0000256" key="2">
    <source>
        <dbReference type="ARBA" id="ARBA00023054"/>
    </source>
</evidence>
<dbReference type="GO" id="GO:0042393">
    <property type="term" value="F:histone binding"/>
    <property type="evidence" value="ECO:0007669"/>
    <property type="project" value="TreeGrafter"/>
</dbReference>
<proteinExistence type="inferred from homology"/>
<comment type="similarity">
    <text evidence="1">Belongs to the SPT2 family.</text>
</comment>
<dbReference type="InterPro" id="IPR013256">
    <property type="entry name" value="Chromatin_SPT2"/>
</dbReference>
<dbReference type="PANTHER" id="PTHR22691:SF8">
    <property type="entry name" value="PROTEIN SPT2 HOMOLOG"/>
    <property type="match status" value="1"/>
</dbReference>
<dbReference type="VEuPathDB" id="FungiDB:CCM_07271"/>
<feature type="compositionally biased region" description="Acidic residues" evidence="3">
    <location>
        <begin position="344"/>
        <end position="357"/>
    </location>
</feature>
<evidence type="ECO:0000256" key="3">
    <source>
        <dbReference type="SAM" id="MobiDB-lite"/>
    </source>
</evidence>
<dbReference type="VEuPathDB" id="FungiDB:A9K55_007629"/>
<feature type="compositionally biased region" description="Basic and acidic residues" evidence="3">
    <location>
        <begin position="174"/>
        <end position="184"/>
    </location>
</feature>
<feature type="compositionally biased region" description="Low complexity" evidence="3">
    <location>
        <begin position="241"/>
        <end position="253"/>
    </location>
</feature>
<feature type="compositionally biased region" description="Polar residues" evidence="3">
    <location>
        <begin position="229"/>
        <end position="239"/>
    </location>
</feature>
<dbReference type="GO" id="GO:0003677">
    <property type="term" value="F:DNA binding"/>
    <property type="evidence" value="ECO:0007669"/>
    <property type="project" value="TreeGrafter"/>
</dbReference>
<evidence type="ECO:0000313" key="5">
    <source>
        <dbReference type="Proteomes" id="UP000323067"/>
    </source>
</evidence>
<dbReference type="OrthoDB" id="5430658at2759"/>
<dbReference type="SMART" id="SM00784">
    <property type="entry name" value="SPT2"/>
    <property type="match status" value="1"/>
</dbReference>
<organism evidence="4 5">
    <name type="scientific">Cordyceps militaris</name>
    <name type="common">Caterpillar fungus</name>
    <name type="synonym">Clavaria militaris</name>
    <dbReference type="NCBI Taxonomy" id="73501"/>
    <lineage>
        <taxon>Eukaryota</taxon>
        <taxon>Fungi</taxon>
        <taxon>Dikarya</taxon>
        <taxon>Ascomycota</taxon>
        <taxon>Pezizomycotina</taxon>
        <taxon>Sordariomycetes</taxon>
        <taxon>Hypocreomycetidae</taxon>
        <taxon>Hypocreales</taxon>
        <taxon>Cordycipitaceae</taxon>
        <taxon>Cordyceps</taxon>
    </lineage>
</organism>
<dbReference type="GO" id="GO:0006360">
    <property type="term" value="P:transcription by RNA polymerase I"/>
    <property type="evidence" value="ECO:0007669"/>
    <property type="project" value="TreeGrafter"/>
</dbReference>
<feature type="compositionally biased region" description="Low complexity" evidence="3">
    <location>
        <begin position="263"/>
        <end position="274"/>
    </location>
</feature>
<feature type="region of interest" description="Disordered" evidence="3">
    <location>
        <begin position="39"/>
        <end position="357"/>
    </location>
</feature>
<dbReference type="GO" id="GO:0006334">
    <property type="term" value="P:nucleosome assembly"/>
    <property type="evidence" value="ECO:0007669"/>
    <property type="project" value="TreeGrafter"/>
</dbReference>
<sequence length="396" mass="41710">MPVSRNPPPPRDARVLKTLRSTPLFFMTDCIQIGDLLASISGGPGKASAPGRPNPTANIKRKASGELASGASKARRVTPPPSKLNPNTRPSSDRASSSAAAGQPYTGTATGRPAGSTPGAAPTTISRRPQPALSSAAAPRTAPKKGSFAEILARGKAAQVSMGQVGKIQHKKVEKPPKRSKEELQAAAAAATAAREKKAAAASTGYGGTSRPLQRPAGTGNGGPRRPGASSSLSRQRSVTAPGSARRGPAAAAVEPEKRVKKAATATTGYAGTARPKPDAVDGKKRHHDAPRGGALLSAPKVRAHQHDEEYDEDMDDFIDYDDDDDDDGRGDGRPTGYDYNSDASEDMEAGIDDIDDEEDRAARIARLEDVREERLEKSLKAAKEERRRRAYGDYR</sequence>